<dbReference type="Gene3D" id="3.40.50.1360">
    <property type="match status" value="1"/>
</dbReference>
<dbReference type="AlphaFoldDB" id="A0AAP5KCB4"/>
<dbReference type="SMART" id="SM01134">
    <property type="entry name" value="DeoRC"/>
    <property type="match status" value="1"/>
</dbReference>
<keyword evidence="3" id="KW-0804">Transcription</keyword>
<dbReference type="GO" id="GO:0003700">
    <property type="term" value="F:DNA-binding transcription factor activity"/>
    <property type="evidence" value="ECO:0007669"/>
    <property type="project" value="InterPro"/>
</dbReference>
<name>A0AAP5KCB4_9ENTE</name>
<organism evidence="6 7">
    <name type="scientific">Enterococcus raffinosus</name>
    <dbReference type="NCBI Taxonomy" id="71452"/>
    <lineage>
        <taxon>Bacteria</taxon>
        <taxon>Bacillati</taxon>
        <taxon>Bacillota</taxon>
        <taxon>Bacilli</taxon>
        <taxon>Lactobacillales</taxon>
        <taxon>Enterococcaceae</taxon>
        <taxon>Enterococcus</taxon>
    </lineage>
</organism>
<dbReference type="PROSITE" id="PS00894">
    <property type="entry name" value="HTH_DEOR_1"/>
    <property type="match status" value="1"/>
</dbReference>
<dbReference type="Proteomes" id="UP001254770">
    <property type="component" value="Unassembled WGS sequence"/>
</dbReference>
<dbReference type="InterPro" id="IPR036390">
    <property type="entry name" value="WH_DNA-bd_sf"/>
</dbReference>
<comment type="caution">
    <text evidence="6">The sequence shown here is derived from an EMBL/GenBank/DDBJ whole genome shotgun (WGS) entry which is preliminary data.</text>
</comment>
<evidence type="ECO:0000256" key="3">
    <source>
        <dbReference type="ARBA" id="ARBA00023163"/>
    </source>
</evidence>
<evidence type="ECO:0000313" key="6">
    <source>
        <dbReference type="EMBL" id="MDT2545393.1"/>
    </source>
</evidence>
<accession>A0AAP5KCB4</accession>
<evidence type="ECO:0000259" key="4">
    <source>
        <dbReference type="PROSITE" id="PS51000"/>
    </source>
</evidence>
<dbReference type="InterPro" id="IPR001034">
    <property type="entry name" value="DeoR_HTH"/>
</dbReference>
<evidence type="ECO:0000256" key="2">
    <source>
        <dbReference type="ARBA" id="ARBA00023125"/>
    </source>
</evidence>
<dbReference type="GO" id="GO:0003677">
    <property type="term" value="F:DNA binding"/>
    <property type="evidence" value="ECO:0007669"/>
    <property type="project" value="UniProtKB-KW"/>
</dbReference>
<dbReference type="InterPro" id="IPR018356">
    <property type="entry name" value="Tscrpt_reg_HTH_DeoR_CS"/>
</dbReference>
<dbReference type="SUPFAM" id="SSF100950">
    <property type="entry name" value="NagB/RpiA/CoA transferase-like"/>
    <property type="match status" value="1"/>
</dbReference>
<keyword evidence="2 6" id="KW-0238">DNA-binding</keyword>
<protein>
    <submittedName>
        <fullName evidence="6">DeoR/GlpR family DNA-binding transcription regulator</fullName>
    </submittedName>
</protein>
<dbReference type="GeneID" id="67041930"/>
<dbReference type="Gene3D" id="1.10.10.10">
    <property type="entry name" value="Winged helix-like DNA-binding domain superfamily/Winged helix DNA-binding domain"/>
    <property type="match status" value="1"/>
</dbReference>
<dbReference type="EMBL" id="JARPXM010000001">
    <property type="protein sequence ID" value="MDT2536652.1"/>
    <property type="molecule type" value="Genomic_DNA"/>
</dbReference>
<dbReference type="PANTHER" id="PTHR30363:SF44">
    <property type="entry name" value="AGA OPERON TRANSCRIPTIONAL REPRESSOR-RELATED"/>
    <property type="match status" value="1"/>
</dbReference>
<gene>
    <name evidence="6" type="ORF">P7D69_13665</name>
    <name evidence="5" type="ORF">P7D78_00825</name>
</gene>
<dbReference type="InterPro" id="IPR014036">
    <property type="entry name" value="DeoR-like_C"/>
</dbReference>
<evidence type="ECO:0000256" key="1">
    <source>
        <dbReference type="ARBA" id="ARBA00023015"/>
    </source>
</evidence>
<dbReference type="Pfam" id="PF00455">
    <property type="entry name" value="DeoRC"/>
    <property type="match status" value="1"/>
</dbReference>
<dbReference type="Pfam" id="PF08220">
    <property type="entry name" value="HTH_DeoR"/>
    <property type="match status" value="1"/>
</dbReference>
<dbReference type="InterPro" id="IPR036388">
    <property type="entry name" value="WH-like_DNA-bd_sf"/>
</dbReference>
<dbReference type="PROSITE" id="PS51000">
    <property type="entry name" value="HTH_DEOR_2"/>
    <property type="match status" value="1"/>
</dbReference>
<dbReference type="SUPFAM" id="SSF46785">
    <property type="entry name" value="Winged helix' DNA-binding domain"/>
    <property type="match status" value="1"/>
</dbReference>
<dbReference type="Proteomes" id="UP001249240">
    <property type="component" value="Unassembled WGS sequence"/>
</dbReference>
<dbReference type="InterPro" id="IPR037171">
    <property type="entry name" value="NagB/RpiA_transferase-like"/>
</dbReference>
<keyword evidence="1" id="KW-0805">Transcription regulation</keyword>
<feature type="domain" description="HTH deoR-type" evidence="4">
    <location>
        <begin position="3"/>
        <end position="58"/>
    </location>
</feature>
<dbReference type="PRINTS" id="PR00037">
    <property type="entry name" value="HTHLACR"/>
</dbReference>
<reference evidence="6" key="1">
    <citation type="submission" date="2023-03" db="EMBL/GenBank/DDBJ databases">
        <authorList>
            <person name="Shen W."/>
            <person name="Cai J."/>
        </authorList>
    </citation>
    <scope>NUCLEOTIDE SEQUENCE</scope>
    <source>
        <strain evidence="5">B646-2</strain>
        <strain evidence="6">Y15</strain>
    </source>
</reference>
<dbReference type="SMART" id="SM00420">
    <property type="entry name" value="HTH_DEOR"/>
    <property type="match status" value="1"/>
</dbReference>
<evidence type="ECO:0000313" key="7">
    <source>
        <dbReference type="Proteomes" id="UP001254770"/>
    </source>
</evidence>
<dbReference type="InterPro" id="IPR050313">
    <property type="entry name" value="Carb_Metab_HTH_regulators"/>
</dbReference>
<proteinExistence type="predicted"/>
<dbReference type="RefSeq" id="WP_028021338.1">
    <property type="nucleotide sequence ID" value="NZ_CABLCA010000052.1"/>
</dbReference>
<dbReference type="PANTHER" id="PTHR30363">
    <property type="entry name" value="HTH-TYPE TRANSCRIPTIONAL REGULATOR SRLR-RELATED"/>
    <property type="match status" value="1"/>
</dbReference>
<dbReference type="EMBL" id="JARPXL010000014">
    <property type="protein sequence ID" value="MDT2545393.1"/>
    <property type="molecule type" value="Genomic_DNA"/>
</dbReference>
<evidence type="ECO:0000313" key="5">
    <source>
        <dbReference type="EMBL" id="MDT2536652.1"/>
    </source>
</evidence>
<sequence>MLKFERLRIIENLLYENGSVSTSELSKMFDVTEETVRNDLVELQNANKIKRVRGGAFLIEPVDNEVPITIRNEMLQDEKKSIANICLDYINPGDTIAIDSSTTANCLAKMIKEAELSVTVITNSITNGSILMNSKNVNLIILGGTLRGKSNSLVGNITNESIKKYVINKAFVSCSGLSIPAGPTDTNEQEAKIRENIFYSSEKNFLLADNTKFDFRTVYLISDFDSIDYIITDQKASSEWKDFLAEKKIELLY</sequence>